<evidence type="ECO:0000256" key="3">
    <source>
        <dbReference type="ARBA" id="ARBA00022771"/>
    </source>
</evidence>
<dbReference type="GO" id="GO:0033503">
    <property type="term" value="C:HULC complex"/>
    <property type="evidence" value="ECO:0007669"/>
    <property type="project" value="TreeGrafter"/>
</dbReference>
<comment type="catalytic activity">
    <reaction evidence="6">
        <text>S-ubiquitinyl-[E2 ubiquitin-conjugating enzyme]-L-cysteine + [acceptor protein]-L-lysine = [E2 ubiquitin-conjugating enzyme]-L-cysteine + N(6)-ubiquitinyl-[acceptor protein]-L-lysine.</text>
        <dbReference type="EC" id="2.3.2.27"/>
    </reaction>
</comment>
<accession>A0A9D5CE52</accession>
<evidence type="ECO:0000313" key="9">
    <source>
        <dbReference type="Proteomes" id="UP001085076"/>
    </source>
</evidence>
<dbReference type="InterPro" id="IPR013956">
    <property type="entry name" value="E3_ubiquit_lig_Bre1"/>
</dbReference>
<evidence type="ECO:0000256" key="5">
    <source>
        <dbReference type="ARBA" id="ARBA00023242"/>
    </source>
</evidence>
<comment type="subcellular location">
    <subcellularLocation>
        <location evidence="1 6">Nucleus</location>
    </subcellularLocation>
</comment>
<dbReference type="AlphaFoldDB" id="A0A9D5CE52"/>
<dbReference type="GO" id="GO:0008270">
    <property type="term" value="F:zinc ion binding"/>
    <property type="evidence" value="ECO:0007669"/>
    <property type="project" value="UniProtKB-KW"/>
</dbReference>
<keyword evidence="4 6" id="KW-0862">Zinc</keyword>
<keyword evidence="6 7" id="KW-0175">Coiled coil</keyword>
<evidence type="ECO:0000256" key="1">
    <source>
        <dbReference type="ARBA" id="ARBA00004123"/>
    </source>
</evidence>
<keyword evidence="9" id="KW-1185">Reference proteome</keyword>
<keyword evidence="6" id="KW-0833">Ubl conjugation pathway</keyword>
<dbReference type="EC" id="2.3.2.27" evidence="6"/>
<keyword evidence="5 6" id="KW-0539">Nucleus</keyword>
<feature type="coiled-coil region" evidence="7">
    <location>
        <begin position="88"/>
        <end position="131"/>
    </location>
</feature>
<keyword evidence="6" id="KW-0808">Transferase</keyword>
<gene>
    <name evidence="8" type="ORF">J5N97_018544</name>
</gene>
<comment type="caution">
    <text evidence="8">The sequence shown here is derived from an EMBL/GenBank/DDBJ whole genome shotgun (WGS) entry which is preliminary data.</text>
</comment>
<name>A0A9D5CE52_9LILI</name>
<evidence type="ECO:0000256" key="6">
    <source>
        <dbReference type="RuleBase" id="RU365038"/>
    </source>
</evidence>
<protein>
    <recommendedName>
        <fullName evidence="6">E3 ubiquitin protein ligase</fullName>
        <ecNumber evidence="6">2.3.2.27</ecNumber>
    </recommendedName>
</protein>
<keyword evidence="3 6" id="KW-0863">Zinc-finger</keyword>
<dbReference type="PANTHER" id="PTHR23163">
    <property type="entry name" value="RING FINGER PROTEIN-RELATED"/>
    <property type="match status" value="1"/>
</dbReference>
<dbReference type="EMBL" id="JAGGNH010000005">
    <property type="protein sequence ID" value="KAJ0970585.1"/>
    <property type="molecule type" value="Genomic_DNA"/>
</dbReference>
<dbReference type="Proteomes" id="UP001085076">
    <property type="component" value="Miscellaneous, Linkage group lg05"/>
</dbReference>
<evidence type="ECO:0000256" key="7">
    <source>
        <dbReference type="SAM" id="Coils"/>
    </source>
</evidence>
<sequence>MRAEVQSLSTILHRKANEIESLSGRSSQQLLEIKKLKAVVQDLRESDQELKLILEMYRHESTDTKDVMEFRDMEFKAWARVQSLKFSLDEYNLELRVKEANEAEAEAQHRLATAEAEIADLRQKLDLSGRDICNLTETLKAKHEEGEAYLLEIESIGQSYEDIQTHNQHQLQQITERDDYNIKLVMEGLKARQMQDALTS</sequence>
<dbReference type="GO" id="GO:0061630">
    <property type="term" value="F:ubiquitin protein ligase activity"/>
    <property type="evidence" value="ECO:0007669"/>
    <property type="project" value="UniProtKB-EC"/>
</dbReference>
<evidence type="ECO:0000256" key="4">
    <source>
        <dbReference type="ARBA" id="ARBA00022833"/>
    </source>
</evidence>
<reference evidence="8" key="2">
    <citation type="journal article" date="2022" name="Hortic Res">
        <title>The genome of Dioscorea zingiberensis sheds light on the biosynthesis, origin and evolution of the medicinally important diosgenin saponins.</title>
        <authorList>
            <person name="Li Y."/>
            <person name="Tan C."/>
            <person name="Li Z."/>
            <person name="Guo J."/>
            <person name="Li S."/>
            <person name="Chen X."/>
            <person name="Wang C."/>
            <person name="Dai X."/>
            <person name="Yang H."/>
            <person name="Song W."/>
            <person name="Hou L."/>
            <person name="Xu J."/>
            <person name="Tong Z."/>
            <person name="Xu A."/>
            <person name="Yuan X."/>
            <person name="Wang W."/>
            <person name="Yang Q."/>
            <person name="Chen L."/>
            <person name="Sun Z."/>
            <person name="Wang K."/>
            <person name="Pan B."/>
            <person name="Chen J."/>
            <person name="Bao Y."/>
            <person name="Liu F."/>
            <person name="Qi X."/>
            <person name="Gang D.R."/>
            <person name="Wen J."/>
            <person name="Li J."/>
        </authorList>
    </citation>
    <scope>NUCLEOTIDE SEQUENCE</scope>
    <source>
        <strain evidence="8">Dzin_1.0</strain>
    </source>
</reference>
<evidence type="ECO:0000256" key="2">
    <source>
        <dbReference type="ARBA" id="ARBA00022723"/>
    </source>
</evidence>
<evidence type="ECO:0000313" key="8">
    <source>
        <dbReference type="EMBL" id="KAJ0970585.1"/>
    </source>
</evidence>
<dbReference type="OrthoDB" id="10266039at2759"/>
<keyword evidence="6" id="KW-0156">Chromatin regulator</keyword>
<dbReference type="GO" id="GO:0016567">
    <property type="term" value="P:protein ubiquitination"/>
    <property type="evidence" value="ECO:0007669"/>
    <property type="project" value="UniProtKB-UniRule"/>
</dbReference>
<comment type="pathway">
    <text evidence="6">Protein modification; protein ubiquitination.</text>
</comment>
<dbReference type="GO" id="GO:0006325">
    <property type="term" value="P:chromatin organization"/>
    <property type="evidence" value="ECO:0007669"/>
    <property type="project" value="UniProtKB-KW"/>
</dbReference>
<organism evidence="8 9">
    <name type="scientific">Dioscorea zingiberensis</name>
    <dbReference type="NCBI Taxonomy" id="325984"/>
    <lineage>
        <taxon>Eukaryota</taxon>
        <taxon>Viridiplantae</taxon>
        <taxon>Streptophyta</taxon>
        <taxon>Embryophyta</taxon>
        <taxon>Tracheophyta</taxon>
        <taxon>Spermatophyta</taxon>
        <taxon>Magnoliopsida</taxon>
        <taxon>Liliopsida</taxon>
        <taxon>Dioscoreales</taxon>
        <taxon>Dioscoreaceae</taxon>
        <taxon>Dioscorea</taxon>
    </lineage>
</organism>
<reference evidence="8" key="1">
    <citation type="submission" date="2021-03" db="EMBL/GenBank/DDBJ databases">
        <authorList>
            <person name="Li Z."/>
            <person name="Yang C."/>
        </authorList>
    </citation>
    <scope>NUCLEOTIDE SEQUENCE</scope>
    <source>
        <strain evidence="8">Dzin_1.0</strain>
        <tissue evidence="8">Leaf</tissue>
    </source>
</reference>
<dbReference type="PANTHER" id="PTHR23163:SF0">
    <property type="entry name" value="E3 UBIQUITIN-PROTEIN LIGASE BRE1"/>
    <property type="match status" value="1"/>
</dbReference>
<proteinExistence type="inferred from homology"/>
<comment type="similarity">
    <text evidence="6">Belongs to the BRE1 family.</text>
</comment>
<dbReference type="GO" id="GO:0005634">
    <property type="term" value="C:nucleus"/>
    <property type="evidence" value="ECO:0007669"/>
    <property type="project" value="UniProtKB-SubCell"/>
</dbReference>
<keyword evidence="2 6" id="KW-0479">Metal-binding</keyword>